<dbReference type="Proteomes" id="UP000042738">
    <property type="component" value="Chromosome"/>
</dbReference>
<sequence>MSTALSNMAGKLAERLGMDAGDDLVGVLKATAFSGEATDAQFTALLIVANQYGLNPFTKEIYAFPDKQNGIVPVVGVDGWARIINGHDQFDGMEFEQDIESCTCKIYRKDRNHPISVTEWMDECKREAFKSKSGYEVKGPWQSHPKRMLRHKAMIQCARLAFGFAGIYDKDEAERVIEGTTAEVNVGRESDSRRPELISKGEDAAKSGAESFKAFWLGLGNEERQIIGVIEKKRLYELSLKSESAEEAEFTEAE</sequence>
<gene>
    <name evidence="1" type="primary">bet</name>
    <name evidence="1" type="ORF">SYMBAF_10065</name>
</gene>
<evidence type="ECO:0000313" key="2">
    <source>
        <dbReference type="Proteomes" id="UP000042738"/>
    </source>
</evidence>
<dbReference type="GeneID" id="93736840"/>
<dbReference type="Pfam" id="PF03837">
    <property type="entry name" value="RecT"/>
    <property type="match status" value="1"/>
</dbReference>
<name>A0A068Z2S2_9GAMM</name>
<proteinExistence type="predicted"/>
<dbReference type="EMBL" id="CP050855">
    <property type="protein sequence ID" value="QLH63210.1"/>
    <property type="molecule type" value="Genomic_DNA"/>
</dbReference>
<organism evidence="1 2">
    <name type="scientific">Serratia symbiotica</name>
    <dbReference type="NCBI Taxonomy" id="138074"/>
    <lineage>
        <taxon>Bacteria</taxon>
        <taxon>Pseudomonadati</taxon>
        <taxon>Pseudomonadota</taxon>
        <taxon>Gammaproteobacteria</taxon>
        <taxon>Enterobacterales</taxon>
        <taxon>Yersiniaceae</taxon>
        <taxon>Serratia</taxon>
    </lineage>
</organism>
<dbReference type="GO" id="GO:0003677">
    <property type="term" value="F:DNA binding"/>
    <property type="evidence" value="ECO:0007669"/>
    <property type="project" value="InterPro"/>
</dbReference>
<accession>A0A068Z2S2</accession>
<dbReference type="InterPro" id="IPR010183">
    <property type="entry name" value="Phage_lambda_Bet"/>
</dbReference>
<protein>
    <submittedName>
        <fullName evidence="1">Phage recombination protein Bet</fullName>
    </submittedName>
</protein>
<dbReference type="GO" id="GO:0006310">
    <property type="term" value="P:DNA recombination"/>
    <property type="evidence" value="ECO:0007669"/>
    <property type="project" value="InterPro"/>
</dbReference>
<dbReference type="InterPro" id="IPR018330">
    <property type="entry name" value="RecT_fam"/>
</dbReference>
<dbReference type="STRING" id="138074.SYMBAF_30139"/>
<dbReference type="RefSeq" id="WP_040265410.1">
    <property type="nucleotide sequence ID" value="NZ_CP050855.1"/>
</dbReference>
<dbReference type="NCBIfam" id="TIGR01913">
    <property type="entry name" value="bet_lambda"/>
    <property type="match status" value="1"/>
</dbReference>
<dbReference type="AlphaFoldDB" id="A0A068Z2S2"/>
<evidence type="ECO:0000313" key="1">
    <source>
        <dbReference type="EMBL" id="QLH63210.1"/>
    </source>
</evidence>
<reference evidence="1 2" key="1">
    <citation type="journal article" date="2014" name="Genome Announc.">
        <title>Whole-Genome Sequence of Serratia symbiotica Strain CWBI-2.3T, a Free-Living Symbiont of the Black Bean Aphid Aphis fabae.</title>
        <authorList>
            <person name="Foray V."/>
            <person name="Grigorescu A.S."/>
            <person name="Sabri A."/>
            <person name="Haubruge E."/>
            <person name="Lognay G."/>
            <person name="Francis F."/>
            <person name="Fauconnier M.L."/>
            <person name="Hance T."/>
            <person name="Thonart P."/>
        </authorList>
    </citation>
    <scope>NUCLEOTIDE SEQUENCE [LARGE SCALE GENOMIC DNA]</scope>
    <source>
        <strain evidence="1">CWBI-2.3</strain>
    </source>
</reference>